<feature type="compositionally biased region" description="Basic and acidic residues" evidence="2">
    <location>
        <begin position="153"/>
        <end position="192"/>
    </location>
</feature>
<evidence type="ECO:0000259" key="3">
    <source>
        <dbReference type="PROSITE" id="PS51203"/>
    </source>
</evidence>
<evidence type="ECO:0000313" key="4">
    <source>
        <dbReference type="EMBL" id="MFH4975873.1"/>
    </source>
</evidence>
<feature type="compositionally biased region" description="Basic and acidic residues" evidence="2">
    <location>
        <begin position="201"/>
        <end position="211"/>
    </location>
</feature>
<evidence type="ECO:0000256" key="2">
    <source>
        <dbReference type="SAM" id="MobiDB-lite"/>
    </source>
</evidence>
<dbReference type="SUPFAM" id="SSF49764">
    <property type="entry name" value="HSP20-like chaperones"/>
    <property type="match status" value="1"/>
</dbReference>
<dbReference type="Proteomes" id="UP001608902">
    <property type="component" value="Unassembled WGS sequence"/>
</dbReference>
<dbReference type="InterPro" id="IPR008978">
    <property type="entry name" value="HSP20-like_chaperone"/>
</dbReference>
<protein>
    <recommendedName>
        <fullName evidence="3">CS domain-containing protein</fullName>
    </recommendedName>
</protein>
<feature type="compositionally biased region" description="Low complexity" evidence="2">
    <location>
        <begin position="123"/>
        <end position="142"/>
    </location>
</feature>
<comment type="caution">
    <text evidence="4">The sequence shown here is derived from an EMBL/GenBank/DDBJ whole genome shotgun (WGS) entry which is preliminary data.</text>
</comment>
<accession>A0ABD6E747</accession>
<name>A0ABD6E747_9BILA</name>
<dbReference type="AlphaFoldDB" id="A0ABD6E747"/>
<dbReference type="InterPro" id="IPR007052">
    <property type="entry name" value="CS_dom"/>
</dbReference>
<dbReference type="PANTHER" id="PTHR22932">
    <property type="entry name" value="TELOMERASE-BINDING PROTEIN P23 HSP90 CO-CHAPERONE"/>
    <property type="match status" value="1"/>
</dbReference>
<organism evidence="4 5">
    <name type="scientific">Gnathostoma spinigerum</name>
    <dbReference type="NCBI Taxonomy" id="75299"/>
    <lineage>
        <taxon>Eukaryota</taxon>
        <taxon>Metazoa</taxon>
        <taxon>Ecdysozoa</taxon>
        <taxon>Nematoda</taxon>
        <taxon>Chromadorea</taxon>
        <taxon>Rhabditida</taxon>
        <taxon>Spirurina</taxon>
        <taxon>Gnathostomatomorpha</taxon>
        <taxon>Gnathostomatoidea</taxon>
        <taxon>Gnathostomatidae</taxon>
        <taxon>Gnathostoma</taxon>
    </lineage>
</organism>
<keyword evidence="5" id="KW-1185">Reference proteome</keyword>
<feature type="region of interest" description="Disordered" evidence="2">
    <location>
        <begin position="109"/>
        <end position="211"/>
    </location>
</feature>
<dbReference type="EMBL" id="JBGFUD010001172">
    <property type="protein sequence ID" value="MFH4975873.1"/>
    <property type="molecule type" value="Genomic_DNA"/>
</dbReference>
<comment type="similarity">
    <text evidence="1">Belongs to the p23/wos2 family.</text>
</comment>
<evidence type="ECO:0000256" key="1">
    <source>
        <dbReference type="ARBA" id="ARBA00025733"/>
    </source>
</evidence>
<dbReference type="Gene3D" id="2.60.40.790">
    <property type="match status" value="1"/>
</dbReference>
<proteinExistence type="inferred from homology"/>
<gene>
    <name evidence="4" type="ORF">AB6A40_002582</name>
</gene>
<evidence type="ECO:0000313" key="5">
    <source>
        <dbReference type="Proteomes" id="UP001608902"/>
    </source>
</evidence>
<dbReference type="CDD" id="cd06465">
    <property type="entry name" value="p23_hB-ind1_like"/>
    <property type="match status" value="1"/>
</dbReference>
<feature type="domain" description="CS" evidence="3">
    <location>
        <begin position="5"/>
        <end position="90"/>
    </location>
</feature>
<reference evidence="4 5" key="1">
    <citation type="submission" date="2024-08" db="EMBL/GenBank/DDBJ databases">
        <title>Gnathostoma spinigerum genome.</title>
        <authorList>
            <person name="Gonzalez-Bertolin B."/>
            <person name="Monzon S."/>
            <person name="Zaballos A."/>
            <person name="Jimenez P."/>
            <person name="Dekumyoy P."/>
            <person name="Varona S."/>
            <person name="Cuesta I."/>
            <person name="Sumanam S."/>
            <person name="Adisakwattana P."/>
            <person name="Gasser R.B."/>
            <person name="Hernandez-Gonzalez A."/>
            <person name="Young N.D."/>
            <person name="Perteguer M.J."/>
        </authorList>
    </citation>
    <scope>NUCLEOTIDE SEQUENCE [LARGE SCALE GENOMIC DNA]</scope>
    <source>
        <strain evidence="4">AL3</strain>
        <tissue evidence="4">Liver</tissue>
    </source>
</reference>
<sequence>MATATLHPLVQWAQREKILYLTVAIDKVDECNVTGKNVHIKGTYGGEGTVYEANIELFADVDAEYERLPTQRHFELKLNKKEGKWWPRLLNQQAKVPWVKVDFNKWKDEEEDDDDGGMGGMSGDFDFNQYMNNAGGNNAAPNLDDFDDEDSDISDHDMPELEETTDPHPEGAKVENISKEDSVPEKADKEKADEEEGGQGDEAKKTEVTSS</sequence>
<dbReference type="InterPro" id="IPR045250">
    <property type="entry name" value="p23-like"/>
</dbReference>
<dbReference type="PROSITE" id="PS51203">
    <property type="entry name" value="CS"/>
    <property type="match status" value="1"/>
</dbReference>
<dbReference type="PANTHER" id="PTHR22932:SF1">
    <property type="entry name" value="CO-CHAPERONE PROTEIN DAF-41"/>
    <property type="match status" value="1"/>
</dbReference>